<dbReference type="OrthoDB" id="1001832at2759"/>
<dbReference type="InterPro" id="IPR036691">
    <property type="entry name" value="Endo/exonu/phosph_ase_sf"/>
</dbReference>
<dbReference type="PANTHER" id="PTHR33710:SF77">
    <property type="entry name" value="DNASE I-LIKE SUPERFAMILY PROTEIN"/>
    <property type="match status" value="1"/>
</dbReference>
<organism evidence="1 2">
    <name type="scientific">Gossypium australe</name>
    <dbReference type="NCBI Taxonomy" id="47621"/>
    <lineage>
        <taxon>Eukaryota</taxon>
        <taxon>Viridiplantae</taxon>
        <taxon>Streptophyta</taxon>
        <taxon>Embryophyta</taxon>
        <taxon>Tracheophyta</taxon>
        <taxon>Spermatophyta</taxon>
        <taxon>Magnoliopsida</taxon>
        <taxon>eudicotyledons</taxon>
        <taxon>Gunneridae</taxon>
        <taxon>Pentapetalae</taxon>
        <taxon>rosids</taxon>
        <taxon>malvids</taxon>
        <taxon>Malvales</taxon>
        <taxon>Malvaceae</taxon>
        <taxon>Malvoideae</taxon>
        <taxon>Gossypium</taxon>
    </lineage>
</organism>
<dbReference type="GO" id="GO:0003964">
    <property type="term" value="F:RNA-directed DNA polymerase activity"/>
    <property type="evidence" value="ECO:0007669"/>
    <property type="project" value="UniProtKB-KW"/>
</dbReference>
<protein>
    <submittedName>
        <fullName evidence="1">Reverse transcriptase</fullName>
    </submittedName>
</protein>
<keyword evidence="1" id="KW-0808">Transferase</keyword>
<evidence type="ECO:0000313" key="1">
    <source>
        <dbReference type="EMBL" id="KAA3469476.1"/>
    </source>
</evidence>
<keyword evidence="1" id="KW-0548">Nucleotidyltransferase</keyword>
<dbReference type="PANTHER" id="PTHR33710">
    <property type="entry name" value="BNAC02G09200D PROTEIN"/>
    <property type="match status" value="1"/>
</dbReference>
<comment type="caution">
    <text evidence="1">The sequence shown here is derived from an EMBL/GenBank/DDBJ whole genome shotgun (WGS) entry which is preliminary data.</text>
</comment>
<dbReference type="Proteomes" id="UP000325315">
    <property type="component" value="Unassembled WGS sequence"/>
</dbReference>
<sequence length="256" mass="30108">MVNCQGCASLKFPRVFWEYNREHKPDLVGLLETRVNGVKVDSVIVKLGFDFLHRVKVVEFLEILISNRFWSLLYMVVLMVKNRSSYEKFLNILCRWMGLRGGRFIGKRCTLFSEFMNSMGLHDLGFSGLNFTWNKGGDFERLDRVVCNDAWILKFPLSKVLHLQKLKSDHRPFKLTLMPDVQPSSMRPFRFLADWVKHLGFSGFVKKNWEFLGDMSTTHVTFIDQVKLWNNELYGHIMHRKNLLKKKLDNVQKAID</sequence>
<accession>A0A5B6VK49</accession>
<keyword evidence="2" id="KW-1185">Reference proteome</keyword>
<dbReference type="AlphaFoldDB" id="A0A5B6VK49"/>
<dbReference type="EMBL" id="SMMG02000006">
    <property type="protein sequence ID" value="KAA3469476.1"/>
    <property type="molecule type" value="Genomic_DNA"/>
</dbReference>
<reference evidence="2" key="1">
    <citation type="journal article" date="2019" name="Plant Biotechnol. J.">
        <title>Genome sequencing of the Australian wild diploid species Gossypium australe highlights disease resistance and delayed gland morphogenesis.</title>
        <authorList>
            <person name="Cai Y."/>
            <person name="Cai X."/>
            <person name="Wang Q."/>
            <person name="Wang P."/>
            <person name="Zhang Y."/>
            <person name="Cai C."/>
            <person name="Xu Y."/>
            <person name="Wang K."/>
            <person name="Zhou Z."/>
            <person name="Wang C."/>
            <person name="Geng S."/>
            <person name="Li B."/>
            <person name="Dong Q."/>
            <person name="Hou Y."/>
            <person name="Wang H."/>
            <person name="Ai P."/>
            <person name="Liu Z."/>
            <person name="Yi F."/>
            <person name="Sun M."/>
            <person name="An G."/>
            <person name="Cheng J."/>
            <person name="Zhang Y."/>
            <person name="Shi Q."/>
            <person name="Xie Y."/>
            <person name="Shi X."/>
            <person name="Chang Y."/>
            <person name="Huang F."/>
            <person name="Chen Y."/>
            <person name="Hong S."/>
            <person name="Mi L."/>
            <person name="Sun Q."/>
            <person name="Zhang L."/>
            <person name="Zhou B."/>
            <person name="Peng R."/>
            <person name="Zhang X."/>
            <person name="Liu F."/>
        </authorList>
    </citation>
    <scope>NUCLEOTIDE SEQUENCE [LARGE SCALE GENOMIC DNA]</scope>
    <source>
        <strain evidence="2">cv. PA1801</strain>
    </source>
</reference>
<evidence type="ECO:0000313" key="2">
    <source>
        <dbReference type="Proteomes" id="UP000325315"/>
    </source>
</evidence>
<keyword evidence="1" id="KW-0695">RNA-directed DNA polymerase</keyword>
<dbReference type="Gene3D" id="3.60.10.10">
    <property type="entry name" value="Endonuclease/exonuclease/phosphatase"/>
    <property type="match status" value="1"/>
</dbReference>
<name>A0A5B6VK49_9ROSI</name>
<proteinExistence type="predicted"/>
<dbReference type="SUPFAM" id="SSF56219">
    <property type="entry name" value="DNase I-like"/>
    <property type="match status" value="1"/>
</dbReference>
<gene>
    <name evidence="1" type="ORF">EPI10_015260</name>
</gene>